<evidence type="ECO:0000256" key="1">
    <source>
        <dbReference type="SAM" id="MobiDB-lite"/>
    </source>
</evidence>
<feature type="region of interest" description="Disordered" evidence="1">
    <location>
        <begin position="1"/>
        <end position="70"/>
    </location>
</feature>
<feature type="compositionally biased region" description="Polar residues" evidence="1">
    <location>
        <begin position="45"/>
        <end position="67"/>
    </location>
</feature>
<name>A0AAW0DJW7_9AGAR</name>
<sequence>MTFLNPNETETSDFDPLATSFPVPLPSAHSTSSSLSPHPLEDLTFSDNATTALDSPSAPNSTRSEPQVSGDGQFAARLSFPSLDAFEPFFERFLAMDCASGGMETSLPHPLSRCPDFTHVLSVDVELERPSFIPENSDFMHVSGSDELVKRTDSTGCEWGEYVVSEHDPSTASNLALVDSQTAAQQPTVSSLPPRSMSDLPVFPDFASDVAPAHLPTSETLSPSPSQHETWRSITLTRSQM</sequence>
<gene>
    <name evidence="2" type="ORF">R3P38DRAFT_3255050</name>
</gene>
<protein>
    <submittedName>
        <fullName evidence="2">Uncharacterized protein</fullName>
    </submittedName>
</protein>
<keyword evidence="3" id="KW-1185">Reference proteome</keyword>
<dbReference type="AlphaFoldDB" id="A0AAW0DJW7"/>
<reference evidence="2 3" key="1">
    <citation type="journal article" date="2024" name="J Genomics">
        <title>Draft genome sequencing and assembly of Favolaschia claudopus CIRM-BRFM 2984 isolated from oak limbs.</title>
        <authorList>
            <person name="Navarro D."/>
            <person name="Drula E."/>
            <person name="Chaduli D."/>
            <person name="Cazenave R."/>
            <person name="Ahrendt S."/>
            <person name="Wang J."/>
            <person name="Lipzen A."/>
            <person name="Daum C."/>
            <person name="Barry K."/>
            <person name="Grigoriev I.V."/>
            <person name="Favel A."/>
            <person name="Rosso M.N."/>
            <person name="Martin F."/>
        </authorList>
    </citation>
    <scope>NUCLEOTIDE SEQUENCE [LARGE SCALE GENOMIC DNA]</scope>
    <source>
        <strain evidence="2 3">CIRM-BRFM 2984</strain>
    </source>
</reference>
<feature type="compositionally biased region" description="Polar residues" evidence="1">
    <location>
        <begin position="232"/>
        <end position="241"/>
    </location>
</feature>
<comment type="caution">
    <text evidence="2">The sequence shown here is derived from an EMBL/GenBank/DDBJ whole genome shotgun (WGS) entry which is preliminary data.</text>
</comment>
<evidence type="ECO:0000313" key="3">
    <source>
        <dbReference type="Proteomes" id="UP001362999"/>
    </source>
</evidence>
<accession>A0AAW0DJW7</accession>
<evidence type="ECO:0000313" key="2">
    <source>
        <dbReference type="EMBL" id="KAK7051713.1"/>
    </source>
</evidence>
<feature type="compositionally biased region" description="Low complexity" evidence="1">
    <location>
        <begin position="215"/>
        <end position="226"/>
    </location>
</feature>
<dbReference type="EMBL" id="JAWWNJ010000007">
    <property type="protein sequence ID" value="KAK7051713.1"/>
    <property type="molecule type" value="Genomic_DNA"/>
</dbReference>
<proteinExistence type="predicted"/>
<organism evidence="2 3">
    <name type="scientific">Favolaschia claudopus</name>
    <dbReference type="NCBI Taxonomy" id="2862362"/>
    <lineage>
        <taxon>Eukaryota</taxon>
        <taxon>Fungi</taxon>
        <taxon>Dikarya</taxon>
        <taxon>Basidiomycota</taxon>
        <taxon>Agaricomycotina</taxon>
        <taxon>Agaricomycetes</taxon>
        <taxon>Agaricomycetidae</taxon>
        <taxon>Agaricales</taxon>
        <taxon>Marasmiineae</taxon>
        <taxon>Mycenaceae</taxon>
        <taxon>Favolaschia</taxon>
    </lineage>
</organism>
<feature type="compositionally biased region" description="Low complexity" evidence="1">
    <location>
        <begin position="26"/>
        <end position="38"/>
    </location>
</feature>
<dbReference type="Proteomes" id="UP001362999">
    <property type="component" value="Unassembled WGS sequence"/>
</dbReference>
<feature type="region of interest" description="Disordered" evidence="1">
    <location>
        <begin position="211"/>
        <end position="241"/>
    </location>
</feature>